<evidence type="ECO:0000256" key="6">
    <source>
        <dbReference type="ARBA" id="ARBA00022692"/>
    </source>
</evidence>
<evidence type="ECO:0000256" key="4">
    <source>
        <dbReference type="ARBA" id="ARBA00022519"/>
    </source>
</evidence>
<name>A0A8J3N4Y7_9CHLR</name>
<sequence>MSNIVNKNTDESNQQAMASSVEAPSYTQKQTFGQLLRGDLGFLPVFLTLLIIVVYFTATPPAGIFLQPRNFSNLLQQSVQTGITALGVVPVLLLAEVDLSLAVVGTFGAVVMGILSERMGVPATAAIAAGILAGALAGAINGFFIAVLRIPSFIVTLAAYIFYQGAVLSLLAPQDTLIIHNPTIVNIAGSSTSFLPDWLGIGLPIVLLIVYAVSVFYDQTIRKRNGLRTKSMPQLVGRIVLVAAIVLGVVFTLENTPSPTPGLYLGVPTGVAIFMILILIVWLVLTKTTYGRHIYAAGGNAEAARRAGINITMIRITVFTLCSGLAAVAGVIQASRANSVATAISPVLTLQAIAAAVIGGVSLFGGKGSAWAIILGTLIITSLANGLSLQSRGTDVQFMIQGAVLLLAVTADALIRRAQARSGR</sequence>
<keyword evidence="5" id="KW-0762">Sugar transport</keyword>
<keyword evidence="3" id="KW-1003">Cell membrane</keyword>
<feature type="transmembrane region" description="Helical" evidence="12">
    <location>
        <begin position="153"/>
        <end position="172"/>
    </location>
</feature>
<feature type="transmembrane region" description="Helical" evidence="12">
    <location>
        <begin position="313"/>
        <end position="334"/>
    </location>
</feature>
<dbReference type="PANTHER" id="PTHR32196">
    <property type="entry name" value="ABC TRANSPORTER PERMEASE PROTEIN YPHD-RELATED-RELATED"/>
    <property type="match status" value="1"/>
</dbReference>
<dbReference type="InterPro" id="IPR001851">
    <property type="entry name" value="ABC_transp_permease"/>
</dbReference>
<feature type="region of interest" description="Disordered" evidence="11">
    <location>
        <begin position="1"/>
        <end position="22"/>
    </location>
</feature>
<proteinExistence type="predicted"/>
<comment type="subcellular location">
    <subcellularLocation>
        <location evidence="1">Cell membrane</location>
        <topology evidence="1">Multi-pass membrane protein</topology>
    </subcellularLocation>
</comment>
<comment type="function">
    <text evidence="9">Part of the binding-protein-dependent transport system for D-xylose. Probably responsible for the translocation of the substrate across the membrane.</text>
</comment>
<evidence type="ECO:0000256" key="10">
    <source>
        <dbReference type="ARBA" id="ARBA00035686"/>
    </source>
</evidence>
<feature type="transmembrane region" description="Helical" evidence="12">
    <location>
        <begin position="340"/>
        <end position="364"/>
    </location>
</feature>
<feature type="transmembrane region" description="Helical" evidence="12">
    <location>
        <begin position="121"/>
        <end position="146"/>
    </location>
</feature>
<evidence type="ECO:0000256" key="11">
    <source>
        <dbReference type="SAM" id="MobiDB-lite"/>
    </source>
</evidence>
<keyword evidence="7 12" id="KW-1133">Transmembrane helix</keyword>
<dbReference type="GO" id="GO:0022857">
    <property type="term" value="F:transmembrane transporter activity"/>
    <property type="evidence" value="ECO:0007669"/>
    <property type="project" value="InterPro"/>
</dbReference>
<evidence type="ECO:0000256" key="5">
    <source>
        <dbReference type="ARBA" id="ARBA00022597"/>
    </source>
</evidence>
<evidence type="ECO:0000256" key="8">
    <source>
        <dbReference type="ARBA" id="ARBA00023136"/>
    </source>
</evidence>
<accession>A0A8J3N4Y7</accession>
<evidence type="ECO:0000256" key="7">
    <source>
        <dbReference type="ARBA" id="ARBA00022989"/>
    </source>
</evidence>
<reference evidence="13" key="1">
    <citation type="submission" date="2020-10" db="EMBL/GenBank/DDBJ databases">
        <title>Taxonomic study of unclassified bacteria belonging to the class Ktedonobacteria.</title>
        <authorList>
            <person name="Yabe S."/>
            <person name="Wang C.M."/>
            <person name="Zheng Y."/>
            <person name="Sakai Y."/>
            <person name="Cavaletti L."/>
            <person name="Monciardini P."/>
            <person name="Donadio S."/>
        </authorList>
    </citation>
    <scope>NUCLEOTIDE SEQUENCE</scope>
    <source>
        <strain evidence="13">ID150040</strain>
    </source>
</reference>
<evidence type="ECO:0000256" key="9">
    <source>
        <dbReference type="ARBA" id="ARBA00035611"/>
    </source>
</evidence>
<dbReference type="EMBL" id="BNJK01000001">
    <property type="protein sequence ID" value="GHO95948.1"/>
    <property type="molecule type" value="Genomic_DNA"/>
</dbReference>
<evidence type="ECO:0000256" key="1">
    <source>
        <dbReference type="ARBA" id="ARBA00004651"/>
    </source>
</evidence>
<dbReference type="Pfam" id="PF02653">
    <property type="entry name" value="BPD_transp_2"/>
    <property type="match status" value="1"/>
</dbReference>
<comment type="caution">
    <text evidence="13">The sequence shown here is derived from an EMBL/GenBank/DDBJ whole genome shotgun (WGS) entry which is preliminary data.</text>
</comment>
<evidence type="ECO:0000313" key="13">
    <source>
        <dbReference type="EMBL" id="GHO95948.1"/>
    </source>
</evidence>
<evidence type="ECO:0000313" key="14">
    <source>
        <dbReference type="Proteomes" id="UP000597444"/>
    </source>
</evidence>
<evidence type="ECO:0000256" key="12">
    <source>
        <dbReference type="SAM" id="Phobius"/>
    </source>
</evidence>
<keyword evidence="6 12" id="KW-0812">Transmembrane</keyword>
<evidence type="ECO:0000256" key="3">
    <source>
        <dbReference type="ARBA" id="ARBA00022475"/>
    </source>
</evidence>
<dbReference type="RefSeq" id="WP_220206603.1">
    <property type="nucleotide sequence ID" value="NZ_BNJK01000001.1"/>
</dbReference>
<evidence type="ECO:0000256" key="2">
    <source>
        <dbReference type="ARBA" id="ARBA00022448"/>
    </source>
</evidence>
<organism evidence="13 14">
    <name type="scientific">Reticulibacter mediterranei</name>
    <dbReference type="NCBI Taxonomy" id="2778369"/>
    <lineage>
        <taxon>Bacteria</taxon>
        <taxon>Bacillati</taxon>
        <taxon>Chloroflexota</taxon>
        <taxon>Ktedonobacteria</taxon>
        <taxon>Ktedonobacterales</taxon>
        <taxon>Reticulibacteraceae</taxon>
        <taxon>Reticulibacter</taxon>
    </lineage>
</organism>
<dbReference type="GO" id="GO:0005886">
    <property type="term" value="C:plasma membrane"/>
    <property type="evidence" value="ECO:0007669"/>
    <property type="project" value="UniProtKB-SubCell"/>
</dbReference>
<feature type="transmembrane region" description="Helical" evidence="12">
    <location>
        <begin position="396"/>
        <end position="415"/>
    </location>
</feature>
<dbReference type="CDD" id="cd06579">
    <property type="entry name" value="TM_PBP1_transp_AraH_like"/>
    <property type="match status" value="1"/>
</dbReference>
<feature type="transmembrane region" description="Helical" evidence="12">
    <location>
        <begin position="42"/>
        <end position="66"/>
    </location>
</feature>
<dbReference type="Proteomes" id="UP000597444">
    <property type="component" value="Unassembled WGS sequence"/>
</dbReference>
<dbReference type="AlphaFoldDB" id="A0A8J3N4Y7"/>
<feature type="transmembrane region" description="Helical" evidence="12">
    <location>
        <begin position="198"/>
        <end position="217"/>
    </location>
</feature>
<feature type="transmembrane region" description="Helical" evidence="12">
    <location>
        <begin position="235"/>
        <end position="253"/>
    </location>
</feature>
<keyword evidence="4" id="KW-0997">Cell inner membrane</keyword>
<protein>
    <recommendedName>
        <fullName evidence="10">Xylose transport system permease protein XylH</fullName>
    </recommendedName>
</protein>
<dbReference type="PANTHER" id="PTHR32196:SF32">
    <property type="entry name" value="XYLOSE TRANSPORT SYSTEM PERMEASE PROTEIN XYLH"/>
    <property type="match status" value="1"/>
</dbReference>
<keyword evidence="2" id="KW-0813">Transport</keyword>
<feature type="transmembrane region" description="Helical" evidence="12">
    <location>
        <begin position="371"/>
        <end position="390"/>
    </location>
</feature>
<keyword evidence="14" id="KW-1185">Reference proteome</keyword>
<feature type="compositionally biased region" description="Polar residues" evidence="11">
    <location>
        <begin position="1"/>
        <end position="18"/>
    </location>
</feature>
<gene>
    <name evidence="13" type="ORF">KSF_059960</name>
</gene>
<feature type="transmembrane region" description="Helical" evidence="12">
    <location>
        <begin position="265"/>
        <end position="285"/>
    </location>
</feature>
<feature type="transmembrane region" description="Helical" evidence="12">
    <location>
        <begin position="87"/>
        <end position="115"/>
    </location>
</feature>
<keyword evidence="8 12" id="KW-0472">Membrane</keyword>